<accession>A0A2C9CGI0</accession>
<proteinExistence type="predicted"/>
<organism evidence="2 3">
    <name type="scientific">Kuenenia stuttgartiensis</name>
    <dbReference type="NCBI Taxonomy" id="174633"/>
    <lineage>
        <taxon>Bacteria</taxon>
        <taxon>Pseudomonadati</taxon>
        <taxon>Planctomycetota</taxon>
        <taxon>Candidatus Brocadiia</taxon>
        <taxon>Candidatus Brocadiales</taxon>
        <taxon>Candidatus Brocadiaceae</taxon>
        <taxon>Candidatus Kuenenia</taxon>
    </lineage>
</organism>
<gene>
    <name evidence="1" type="ORF">KsCSTR_45030</name>
    <name evidence="2" type="ORF">KSMBR1_2522</name>
</gene>
<dbReference type="AlphaFoldDB" id="A0A2C9CGI0"/>
<evidence type="ECO:0000313" key="4">
    <source>
        <dbReference type="Proteomes" id="UP000501926"/>
    </source>
</evidence>
<dbReference type="Proteomes" id="UP000501926">
    <property type="component" value="Chromosome"/>
</dbReference>
<reference evidence="3" key="2">
    <citation type="submission" date="2017-10" db="EMBL/GenBank/DDBJ databases">
        <authorList>
            <person name="Frank J."/>
        </authorList>
    </citation>
    <scope>NUCLEOTIDE SEQUENCE [LARGE SCALE GENOMIC DNA]</scope>
</reference>
<protein>
    <submittedName>
        <fullName evidence="2">Uncharacterized protein</fullName>
    </submittedName>
</protein>
<dbReference type="KEGG" id="kst:KSMBR1_2522"/>
<name>A0A2C9CGI0_KUEST</name>
<dbReference type="Proteomes" id="UP000221734">
    <property type="component" value="Chromosome Kuenenia_stuttgartiensis_MBR1"/>
</dbReference>
<dbReference type="EMBL" id="LT934425">
    <property type="protein sequence ID" value="SOH05009.1"/>
    <property type="molecule type" value="Genomic_DNA"/>
</dbReference>
<sequence>MPLKILADEDVDFRLIKNLRTTGNAHPKLLFGNVTAPETTSAGSGYKPGPAWNLLNDKSVSILSIISESFLSLIHFTSI</sequence>
<evidence type="ECO:0000313" key="1">
    <source>
        <dbReference type="EMBL" id="QII13882.1"/>
    </source>
</evidence>
<reference evidence="2" key="1">
    <citation type="submission" date="2017-10" db="EMBL/GenBank/DDBJ databases">
        <authorList>
            <person name="Banno H."/>
            <person name="Chua N.-H."/>
        </authorList>
    </citation>
    <scope>NUCLEOTIDE SEQUENCE [LARGE SCALE GENOMIC DNA]</scope>
    <source>
        <strain evidence="2">Kuenenia_mbr1_ru-nijmegen</strain>
    </source>
</reference>
<evidence type="ECO:0000313" key="2">
    <source>
        <dbReference type="EMBL" id="SOH05009.1"/>
    </source>
</evidence>
<dbReference type="RefSeq" id="WP_099325664.1">
    <property type="nucleotide sequence ID" value="NZ_CP049055.1"/>
</dbReference>
<reference evidence="1 4" key="3">
    <citation type="submission" date="2020-02" db="EMBL/GenBank/DDBJ databases">
        <title>Newly sequenced genome of strain CSTR1 showed variability in Candidatus Kuenenia stuttgartiensis genomes.</title>
        <authorList>
            <person name="Ding C."/>
            <person name="Adrian L."/>
        </authorList>
    </citation>
    <scope>NUCLEOTIDE SEQUENCE [LARGE SCALE GENOMIC DNA]</scope>
    <source>
        <strain evidence="1 4">CSTR1</strain>
    </source>
</reference>
<dbReference type="EMBL" id="CP049055">
    <property type="protein sequence ID" value="QII13882.1"/>
    <property type="molecule type" value="Genomic_DNA"/>
</dbReference>
<evidence type="ECO:0000313" key="3">
    <source>
        <dbReference type="Proteomes" id="UP000221734"/>
    </source>
</evidence>
<keyword evidence="3" id="KW-1185">Reference proteome</keyword>